<sequence>MKKEPVESVCATIPTFHIETDLNLENILKELNITQIFRNGHGIKQMSEKTLIIGKAIHKAGIKIDQYGTCGYAAGEFGAEFQCFMEPTIFIADRPFIFFVTLVTEENPSNLKSILLMGTLC</sequence>
<dbReference type="InterPro" id="IPR000215">
    <property type="entry name" value="Serpin_fam"/>
</dbReference>
<dbReference type="WBParaSite" id="PDA_v2.g25468.t1">
    <property type="protein sequence ID" value="PDA_v2.g25468.t1"/>
    <property type="gene ID" value="PDA_v2.g25468"/>
</dbReference>
<evidence type="ECO:0000313" key="4">
    <source>
        <dbReference type="WBParaSite" id="PDA_v2.g25468.t1"/>
    </source>
</evidence>
<dbReference type="SUPFAM" id="SSF56574">
    <property type="entry name" value="Serpins"/>
    <property type="match status" value="1"/>
</dbReference>
<accession>A0A914Q2L0</accession>
<dbReference type="InterPro" id="IPR023795">
    <property type="entry name" value="Serpin_CS"/>
</dbReference>
<dbReference type="PROSITE" id="PS00284">
    <property type="entry name" value="SERPIN"/>
    <property type="match status" value="1"/>
</dbReference>
<name>A0A914Q2L0_9BILA</name>
<dbReference type="InterPro" id="IPR036186">
    <property type="entry name" value="Serpin_sf"/>
</dbReference>
<evidence type="ECO:0000256" key="1">
    <source>
        <dbReference type="ARBA" id="ARBA00009500"/>
    </source>
</evidence>
<comment type="similarity">
    <text evidence="1">Belongs to the serpin family.</text>
</comment>
<dbReference type="GO" id="GO:0005615">
    <property type="term" value="C:extracellular space"/>
    <property type="evidence" value="ECO:0007669"/>
    <property type="project" value="InterPro"/>
</dbReference>
<evidence type="ECO:0000313" key="3">
    <source>
        <dbReference type="Proteomes" id="UP000887578"/>
    </source>
</evidence>
<dbReference type="Proteomes" id="UP000887578">
    <property type="component" value="Unplaced"/>
</dbReference>
<organism evidence="3 4">
    <name type="scientific">Panagrolaimus davidi</name>
    <dbReference type="NCBI Taxonomy" id="227884"/>
    <lineage>
        <taxon>Eukaryota</taxon>
        <taxon>Metazoa</taxon>
        <taxon>Ecdysozoa</taxon>
        <taxon>Nematoda</taxon>
        <taxon>Chromadorea</taxon>
        <taxon>Rhabditida</taxon>
        <taxon>Tylenchina</taxon>
        <taxon>Panagrolaimomorpha</taxon>
        <taxon>Panagrolaimoidea</taxon>
        <taxon>Panagrolaimidae</taxon>
        <taxon>Panagrolaimus</taxon>
    </lineage>
</organism>
<protein>
    <submittedName>
        <fullName evidence="4">Serpin domain-containing protein</fullName>
    </submittedName>
</protein>
<feature type="domain" description="Serpin" evidence="2">
    <location>
        <begin position="3"/>
        <end position="118"/>
    </location>
</feature>
<dbReference type="Gene3D" id="2.30.39.10">
    <property type="entry name" value="Alpha-1-antitrypsin, domain 1"/>
    <property type="match status" value="1"/>
</dbReference>
<proteinExistence type="inferred from homology"/>
<dbReference type="PANTHER" id="PTHR11461">
    <property type="entry name" value="SERINE PROTEASE INHIBITOR, SERPIN"/>
    <property type="match status" value="1"/>
</dbReference>
<keyword evidence="3" id="KW-1185">Reference proteome</keyword>
<evidence type="ECO:0000259" key="2">
    <source>
        <dbReference type="Pfam" id="PF00079"/>
    </source>
</evidence>
<dbReference type="GO" id="GO:0004867">
    <property type="term" value="F:serine-type endopeptidase inhibitor activity"/>
    <property type="evidence" value="ECO:0007669"/>
    <property type="project" value="InterPro"/>
</dbReference>
<dbReference type="AlphaFoldDB" id="A0A914Q2L0"/>
<dbReference type="Gene3D" id="3.30.497.10">
    <property type="entry name" value="Antithrombin, subunit I, domain 2"/>
    <property type="match status" value="1"/>
</dbReference>
<dbReference type="InterPro" id="IPR042178">
    <property type="entry name" value="Serpin_sf_1"/>
</dbReference>
<dbReference type="Pfam" id="PF00079">
    <property type="entry name" value="Serpin"/>
    <property type="match status" value="1"/>
</dbReference>
<dbReference type="PANTHER" id="PTHR11461:SF211">
    <property type="entry name" value="GH10112P-RELATED"/>
    <property type="match status" value="1"/>
</dbReference>
<reference evidence="4" key="1">
    <citation type="submission" date="2022-11" db="UniProtKB">
        <authorList>
            <consortium name="WormBaseParasite"/>
        </authorList>
    </citation>
    <scope>IDENTIFICATION</scope>
</reference>
<dbReference type="InterPro" id="IPR023796">
    <property type="entry name" value="Serpin_dom"/>
</dbReference>
<dbReference type="InterPro" id="IPR042185">
    <property type="entry name" value="Serpin_sf_2"/>
</dbReference>